<evidence type="ECO:0000313" key="2">
    <source>
        <dbReference type="Proteomes" id="UP001057402"/>
    </source>
</evidence>
<gene>
    <name evidence="1" type="ORF">MLD38_008223</name>
</gene>
<name>A0ACB9RXC4_9MYRT</name>
<comment type="caution">
    <text evidence="1">The sequence shown here is derived from an EMBL/GenBank/DDBJ whole genome shotgun (WGS) entry which is preliminary data.</text>
</comment>
<organism evidence="1 2">
    <name type="scientific">Melastoma candidum</name>
    <dbReference type="NCBI Taxonomy" id="119954"/>
    <lineage>
        <taxon>Eukaryota</taxon>
        <taxon>Viridiplantae</taxon>
        <taxon>Streptophyta</taxon>
        <taxon>Embryophyta</taxon>
        <taxon>Tracheophyta</taxon>
        <taxon>Spermatophyta</taxon>
        <taxon>Magnoliopsida</taxon>
        <taxon>eudicotyledons</taxon>
        <taxon>Gunneridae</taxon>
        <taxon>Pentapetalae</taxon>
        <taxon>rosids</taxon>
        <taxon>malvids</taxon>
        <taxon>Myrtales</taxon>
        <taxon>Melastomataceae</taxon>
        <taxon>Melastomatoideae</taxon>
        <taxon>Melastomateae</taxon>
        <taxon>Melastoma</taxon>
    </lineage>
</organism>
<dbReference type="Proteomes" id="UP001057402">
    <property type="component" value="Chromosome 3"/>
</dbReference>
<evidence type="ECO:0000313" key="1">
    <source>
        <dbReference type="EMBL" id="KAI4382234.1"/>
    </source>
</evidence>
<proteinExistence type="predicted"/>
<protein>
    <submittedName>
        <fullName evidence="1">Uncharacterized protein</fullName>
    </submittedName>
</protein>
<sequence length="597" mass="67695">MEGKCKIRKRGCSSSSSSSLARRYRLKRAILVGRKTGSTTPVPAWKPPRAGPSSLPPPQEPVGKGIPVSARKLGATLWEINEVARDDNEKEEDEEVVDDEGSGEGTRRLSGRSGQLVPHLADDLAQSAVAEAKKDHRRRSCCNHSRRASANLQCRDLCGDLGFDLMEAESSCKSRLRDSKNSCLKEVRDCLLTSKELVKVLCSVGGLGKRMSPTLSLVSALCVELDCAFVRVERLMNEEWSKRGEVEEFLMKRFAEDKARWRFKEREKVRNMERRMAEEVEAERRLRRQTERLNQKLGEELAGAKAGLYRISKELQSERRTKEILQQVCDELSRGIGEDRAQVEELKRESAKVLEEVEEERKMLQVADVLREERVQMKLSEAKYHFEEKNAVVEKLKDELEAYLSSKTNKDDDDDGDGGSSKLEKIEELRAYLKTHDPETMKNTDAEENGSDEGDDSTGTDLQSIELNMDNTMKSYRWSFINEEFDHEEVAEEPRRSSVDRMFKGRKSLSEKINWESISLNRGPPDVAVANTNPEPDPKSLGNANGHNGRRLIDFFSQAQAKNNEENPKKNNKPAKPHVYDLHHQPGEEVEPLAPSR</sequence>
<reference evidence="2" key="1">
    <citation type="journal article" date="2023" name="Front. Plant Sci.">
        <title>Chromosomal-level genome assembly of Melastoma candidum provides insights into trichome evolution.</title>
        <authorList>
            <person name="Zhong Y."/>
            <person name="Wu W."/>
            <person name="Sun C."/>
            <person name="Zou P."/>
            <person name="Liu Y."/>
            <person name="Dai S."/>
            <person name="Zhou R."/>
        </authorList>
    </citation>
    <scope>NUCLEOTIDE SEQUENCE [LARGE SCALE GENOMIC DNA]</scope>
</reference>
<dbReference type="EMBL" id="CM042882">
    <property type="protein sequence ID" value="KAI4382234.1"/>
    <property type="molecule type" value="Genomic_DNA"/>
</dbReference>
<accession>A0ACB9RXC4</accession>
<keyword evidence="2" id="KW-1185">Reference proteome</keyword>